<reference evidence="2" key="1">
    <citation type="submission" date="2022-12" db="EMBL/GenBank/DDBJ databases">
        <authorList>
            <person name="Webb A."/>
        </authorList>
    </citation>
    <scope>NUCLEOTIDE SEQUENCE</scope>
    <source>
        <strain evidence="2">Pd1</strain>
    </source>
</reference>
<keyword evidence="1" id="KW-1133">Transmembrane helix</keyword>
<feature type="transmembrane region" description="Helical" evidence="1">
    <location>
        <begin position="116"/>
        <end position="135"/>
    </location>
</feature>
<comment type="caution">
    <text evidence="2">The sequence shown here is derived from an EMBL/GenBank/DDBJ whole genome shotgun (WGS) entry which is preliminary data.</text>
</comment>
<sequence length="182" mass="20625">MVWSGFFEVIRRNSGRITYADQDGVLHNIPSDGSNQPMNHTYWVYAIPVVCAHCSGRMPDQRDGIRAVLQVPVYLKSTCQAINLFMVAIGSNLTSTFTLLFERYITNDLNDGNFEYMYWTLGVISLVNIIAYVTVMQWMEFGMVRFDADDELLDGTVFDSHGIDITSVQRHSSFESISLSRG</sequence>
<dbReference type="Gene3D" id="1.20.1250.20">
    <property type="entry name" value="MFS general substrate transporter like domains"/>
    <property type="match status" value="1"/>
</dbReference>
<keyword evidence="3" id="KW-1185">Reference proteome</keyword>
<dbReference type="Proteomes" id="UP001162029">
    <property type="component" value="Unassembled WGS sequence"/>
</dbReference>
<accession>A0AAV0VBQ3</accession>
<evidence type="ECO:0000313" key="3">
    <source>
        <dbReference type="Proteomes" id="UP001162029"/>
    </source>
</evidence>
<organism evidence="2 3">
    <name type="scientific">Peronospora destructor</name>
    <dbReference type="NCBI Taxonomy" id="86335"/>
    <lineage>
        <taxon>Eukaryota</taxon>
        <taxon>Sar</taxon>
        <taxon>Stramenopiles</taxon>
        <taxon>Oomycota</taxon>
        <taxon>Peronosporomycetes</taxon>
        <taxon>Peronosporales</taxon>
        <taxon>Peronosporaceae</taxon>
        <taxon>Peronospora</taxon>
    </lineage>
</organism>
<name>A0AAV0VBQ3_9STRA</name>
<keyword evidence="1" id="KW-0472">Membrane</keyword>
<protein>
    <submittedName>
        <fullName evidence="2">Uncharacterized protein</fullName>
    </submittedName>
</protein>
<feature type="transmembrane region" description="Helical" evidence="1">
    <location>
        <begin position="81"/>
        <end position="101"/>
    </location>
</feature>
<dbReference type="AlphaFoldDB" id="A0AAV0VBQ3"/>
<proteinExistence type="predicted"/>
<keyword evidence="1" id="KW-0812">Transmembrane</keyword>
<dbReference type="InterPro" id="IPR036259">
    <property type="entry name" value="MFS_trans_sf"/>
</dbReference>
<dbReference type="EMBL" id="CANTFM010002291">
    <property type="protein sequence ID" value="CAI5745560.1"/>
    <property type="molecule type" value="Genomic_DNA"/>
</dbReference>
<evidence type="ECO:0000256" key="1">
    <source>
        <dbReference type="SAM" id="Phobius"/>
    </source>
</evidence>
<evidence type="ECO:0000313" key="2">
    <source>
        <dbReference type="EMBL" id="CAI5745560.1"/>
    </source>
</evidence>
<gene>
    <name evidence="2" type="ORF">PDE001_LOCUS10624</name>
</gene>